<dbReference type="Proteomes" id="UP000218890">
    <property type="component" value="Chromosome"/>
</dbReference>
<dbReference type="Gene3D" id="3.40.1620.10">
    <property type="entry name" value="YefM-like domain"/>
    <property type="match status" value="1"/>
</dbReference>
<protein>
    <recommendedName>
        <fullName evidence="2">Antitoxin</fullName>
    </recommendedName>
</protein>
<dbReference type="NCBIfam" id="TIGR01552">
    <property type="entry name" value="phd_fam"/>
    <property type="match status" value="1"/>
</dbReference>
<dbReference type="PANTHER" id="PTHR33713:SF6">
    <property type="entry name" value="ANTITOXIN YEFM"/>
    <property type="match status" value="1"/>
</dbReference>
<accession>A0A0X8XCX0</accession>
<gene>
    <name evidence="3" type="ORF">HH1059_19840</name>
</gene>
<evidence type="ECO:0000256" key="1">
    <source>
        <dbReference type="ARBA" id="ARBA00009981"/>
    </source>
</evidence>
<dbReference type="Gene3D" id="6.10.250.330">
    <property type="match status" value="1"/>
</dbReference>
<dbReference type="InterPro" id="IPR006442">
    <property type="entry name" value="Antitoxin_Phd/YefM"/>
</dbReference>
<proteinExistence type="inferred from homology"/>
<evidence type="ECO:0000313" key="4">
    <source>
        <dbReference type="Proteomes" id="UP000218890"/>
    </source>
</evidence>
<comment type="function">
    <text evidence="2">Antitoxin component of a type II toxin-antitoxin (TA) system.</text>
</comment>
<dbReference type="AlphaFoldDB" id="A0A0X8XCX0"/>
<dbReference type="SUPFAM" id="SSF143120">
    <property type="entry name" value="YefM-like"/>
    <property type="match status" value="1"/>
</dbReference>
<dbReference type="Pfam" id="PF02604">
    <property type="entry name" value="PhdYeFM_antitox"/>
    <property type="match status" value="1"/>
</dbReference>
<dbReference type="InterPro" id="IPR051405">
    <property type="entry name" value="phD/YefM_antitoxin"/>
</dbReference>
<dbReference type="KEGG" id="hhk:HH1059_19840"/>
<comment type="similarity">
    <text evidence="1 2">Belongs to the phD/YefM antitoxin family.</text>
</comment>
<dbReference type="InterPro" id="IPR036165">
    <property type="entry name" value="YefM-like_sf"/>
</dbReference>
<dbReference type="PANTHER" id="PTHR33713">
    <property type="entry name" value="ANTITOXIN YAFN-RELATED"/>
    <property type="match status" value="1"/>
</dbReference>
<reference evidence="3" key="1">
    <citation type="submission" date="2016-02" db="EMBL/GenBank/DDBJ databases">
        <title>Halorhodospira halochloris DSM-1059 complete genome, version 2.</title>
        <authorList>
            <person name="Tsukatani Y."/>
        </authorList>
    </citation>
    <scope>NUCLEOTIDE SEQUENCE</scope>
    <source>
        <strain evidence="3">DSM 1059</strain>
    </source>
</reference>
<dbReference type="EMBL" id="AP017372">
    <property type="protein sequence ID" value="BAU58689.1"/>
    <property type="molecule type" value="Genomic_DNA"/>
</dbReference>
<evidence type="ECO:0000256" key="2">
    <source>
        <dbReference type="RuleBase" id="RU362080"/>
    </source>
</evidence>
<organism evidence="3 4">
    <name type="scientific">Halorhodospira halochloris</name>
    <name type="common">Ectothiorhodospira halochloris</name>
    <dbReference type="NCBI Taxonomy" id="1052"/>
    <lineage>
        <taxon>Bacteria</taxon>
        <taxon>Pseudomonadati</taxon>
        <taxon>Pseudomonadota</taxon>
        <taxon>Gammaproteobacteria</taxon>
        <taxon>Chromatiales</taxon>
        <taxon>Ectothiorhodospiraceae</taxon>
        <taxon>Halorhodospira</taxon>
    </lineage>
</organism>
<name>A0A0X8XCX0_HALHR</name>
<dbReference type="OrthoDB" id="9802003at2"/>
<sequence length="83" mass="9244">MDAISYTAARANLAKTMEQVCEDHSPVIITRSKSQSVVMISLEDYEALQETAYLLRAPKNARRLLESVVELEQGGGQEKALFE</sequence>
<dbReference type="RefSeq" id="WP_096410012.1">
    <property type="nucleotide sequence ID" value="NZ_AP017372.2"/>
</dbReference>
<keyword evidence="4" id="KW-1185">Reference proteome</keyword>
<evidence type="ECO:0000313" key="3">
    <source>
        <dbReference type="EMBL" id="BAU58689.1"/>
    </source>
</evidence>